<sequence length="179" mass="18858" precursor="true">MNVSTLSRSMLFAGFTFALCAASALAQPPAYEAPSQPLAADTSAEPSYTGGINPFTPPDGMATPIDSLLCRTGQGAVKCFVFSPRNCFDLAAACYRRGLYQDAIALLDRALQYGPNAGYFYLRGMAEMQIGECDAAGESAQGVAQSLRAGNIGGLDRIGERFNGPVAIQMRALIELSAK</sequence>
<proteinExistence type="predicted"/>
<accession>A0A517QYK1</accession>
<feature type="region of interest" description="Disordered" evidence="1">
    <location>
        <begin position="35"/>
        <end position="56"/>
    </location>
</feature>
<dbReference type="Gene3D" id="1.25.40.10">
    <property type="entry name" value="Tetratricopeptide repeat domain"/>
    <property type="match status" value="1"/>
</dbReference>
<evidence type="ECO:0008006" key="5">
    <source>
        <dbReference type="Google" id="ProtNLM"/>
    </source>
</evidence>
<evidence type="ECO:0000256" key="1">
    <source>
        <dbReference type="SAM" id="MobiDB-lite"/>
    </source>
</evidence>
<dbReference type="KEGG" id="svp:Pan189_10890"/>
<keyword evidence="2" id="KW-0732">Signal</keyword>
<evidence type="ECO:0000256" key="2">
    <source>
        <dbReference type="SAM" id="SignalP"/>
    </source>
</evidence>
<dbReference type="OrthoDB" id="9983824at2"/>
<name>A0A517QYK1_9PLAN</name>
<dbReference type="SUPFAM" id="SSF48452">
    <property type="entry name" value="TPR-like"/>
    <property type="match status" value="1"/>
</dbReference>
<evidence type="ECO:0000313" key="3">
    <source>
        <dbReference type="EMBL" id="QDT36726.1"/>
    </source>
</evidence>
<feature type="chain" id="PRO_5022007763" description="Tetratricopeptide repeat protein" evidence="2">
    <location>
        <begin position="27"/>
        <end position="179"/>
    </location>
</feature>
<dbReference type="EMBL" id="CP036268">
    <property type="protein sequence ID" value="QDT36726.1"/>
    <property type="molecule type" value="Genomic_DNA"/>
</dbReference>
<dbReference type="AlphaFoldDB" id="A0A517QYK1"/>
<protein>
    <recommendedName>
        <fullName evidence="5">Tetratricopeptide repeat protein</fullName>
    </recommendedName>
</protein>
<reference evidence="3 4" key="1">
    <citation type="submission" date="2019-02" db="EMBL/GenBank/DDBJ databases">
        <title>Deep-cultivation of Planctomycetes and their phenomic and genomic characterization uncovers novel biology.</title>
        <authorList>
            <person name="Wiegand S."/>
            <person name="Jogler M."/>
            <person name="Boedeker C."/>
            <person name="Pinto D."/>
            <person name="Vollmers J."/>
            <person name="Rivas-Marin E."/>
            <person name="Kohn T."/>
            <person name="Peeters S.H."/>
            <person name="Heuer A."/>
            <person name="Rast P."/>
            <person name="Oberbeckmann S."/>
            <person name="Bunk B."/>
            <person name="Jeske O."/>
            <person name="Meyerdierks A."/>
            <person name="Storesund J.E."/>
            <person name="Kallscheuer N."/>
            <person name="Luecker S."/>
            <person name="Lage O.M."/>
            <person name="Pohl T."/>
            <person name="Merkel B.J."/>
            <person name="Hornburger P."/>
            <person name="Mueller R.-W."/>
            <person name="Bruemmer F."/>
            <person name="Labrenz M."/>
            <person name="Spormann A.M."/>
            <person name="Op den Camp H."/>
            <person name="Overmann J."/>
            <person name="Amann R."/>
            <person name="Jetten M.S.M."/>
            <person name="Mascher T."/>
            <person name="Medema M.H."/>
            <person name="Devos D.P."/>
            <person name="Kaster A.-K."/>
            <person name="Ovreas L."/>
            <person name="Rohde M."/>
            <person name="Galperin M.Y."/>
            <person name="Jogler C."/>
        </authorList>
    </citation>
    <scope>NUCLEOTIDE SEQUENCE [LARGE SCALE GENOMIC DNA]</scope>
    <source>
        <strain evidence="3 4">Pan189</strain>
    </source>
</reference>
<dbReference type="RefSeq" id="WP_145362908.1">
    <property type="nucleotide sequence ID" value="NZ_CP036268.1"/>
</dbReference>
<gene>
    <name evidence="3" type="ORF">Pan189_10890</name>
</gene>
<dbReference type="Proteomes" id="UP000317318">
    <property type="component" value="Chromosome"/>
</dbReference>
<evidence type="ECO:0000313" key="4">
    <source>
        <dbReference type="Proteomes" id="UP000317318"/>
    </source>
</evidence>
<dbReference type="InterPro" id="IPR011990">
    <property type="entry name" value="TPR-like_helical_dom_sf"/>
</dbReference>
<organism evidence="3 4">
    <name type="scientific">Stratiformator vulcanicus</name>
    <dbReference type="NCBI Taxonomy" id="2527980"/>
    <lineage>
        <taxon>Bacteria</taxon>
        <taxon>Pseudomonadati</taxon>
        <taxon>Planctomycetota</taxon>
        <taxon>Planctomycetia</taxon>
        <taxon>Planctomycetales</taxon>
        <taxon>Planctomycetaceae</taxon>
        <taxon>Stratiformator</taxon>
    </lineage>
</organism>
<feature type="signal peptide" evidence="2">
    <location>
        <begin position="1"/>
        <end position="26"/>
    </location>
</feature>
<keyword evidence="4" id="KW-1185">Reference proteome</keyword>